<evidence type="ECO:0000313" key="1">
    <source>
        <dbReference type="EMBL" id="TBT96026.1"/>
    </source>
</evidence>
<dbReference type="Gene3D" id="2.30.110.10">
    <property type="entry name" value="Electron Transport, Fmn-binding Protein, Chain A"/>
    <property type="match status" value="1"/>
</dbReference>
<dbReference type="SUPFAM" id="SSF50475">
    <property type="entry name" value="FMN-binding split barrel"/>
    <property type="match status" value="1"/>
</dbReference>
<gene>
    <name evidence="1" type="ORF">ET996_03435</name>
</gene>
<comment type="caution">
    <text evidence="1">The sequence shown here is derived from an EMBL/GenBank/DDBJ whole genome shotgun (WGS) entry which is preliminary data.</text>
</comment>
<sequence>MTGHLLPIDTQECRNLLRDATVGRLTWQAPEGLTSLPVAYGVHVDGRLGLQVGASGVLATLAQPTEVAFEVDDLDPVTLTGWSVLVRGTVQAWQGEFPAGLCRPWAPGEEYVALEITPRQLSGRSVSAD</sequence>
<evidence type="ECO:0000313" key="2">
    <source>
        <dbReference type="Proteomes" id="UP000291933"/>
    </source>
</evidence>
<name>A0A4Q9KN61_PROTD</name>
<dbReference type="Pfam" id="PF12900">
    <property type="entry name" value="Pyridox_ox_2"/>
    <property type="match status" value="1"/>
</dbReference>
<dbReference type="RefSeq" id="WP_131171141.1">
    <property type="nucleotide sequence ID" value="NZ_FXTL01000002.1"/>
</dbReference>
<reference evidence="1 2" key="1">
    <citation type="submission" date="2019-01" db="EMBL/GenBank/DDBJ databases">
        <title>Lactibacter flavus gen. nov., sp. nov., a novel bacterium of the family Propionibacteriaceae isolated from raw milk and dairy products.</title>
        <authorList>
            <person name="Huptas C."/>
            <person name="Wenning M."/>
            <person name="Breitenwieser F."/>
            <person name="Doll E."/>
            <person name="Von Neubeck M."/>
            <person name="Busse H.-J."/>
            <person name="Scherer S."/>
        </authorList>
    </citation>
    <scope>NUCLEOTIDE SEQUENCE [LARGE SCALE GENOMIC DNA]</scope>
    <source>
        <strain evidence="1 2">DSM 22130</strain>
    </source>
</reference>
<dbReference type="InterPro" id="IPR012349">
    <property type="entry name" value="Split_barrel_FMN-bd"/>
</dbReference>
<dbReference type="Proteomes" id="UP000291933">
    <property type="component" value="Unassembled WGS sequence"/>
</dbReference>
<proteinExistence type="predicted"/>
<organism evidence="1 2">
    <name type="scientific">Propioniciclava tarda</name>
    <dbReference type="NCBI Taxonomy" id="433330"/>
    <lineage>
        <taxon>Bacteria</taxon>
        <taxon>Bacillati</taxon>
        <taxon>Actinomycetota</taxon>
        <taxon>Actinomycetes</taxon>
        <taxon>Propionibacteriales</taxon>
        <taxon>Propionibacteriaceae</taxon>
        <taxon>Propioniciclava</taxon>
    </lineage>
</organism>
<dbReference type="AlphaFoldDB" id="A0A4Q9KN61"/>
<dbReference type="InterPro" id="IPR024747">
    <property type="entry name" value="Pyridox_Oxase-rel"/>
</dbReference>
<keyword evidence="2" id="KW-1185">Reference proteome</keyword>
<accession>A0A4Q9KN61</accession>
<dbReference type="OrthoDB" id="5193072at2"/>
<protein>
    <submittedName>
        <fullName evidence="1">Pyridoxamine 5'-phosphate oxidase family protein</fullName>
    </submittedName>
</protein>
<dbReference type="EMBL" id="SDMR01000002">
    <property type="protein sequence ID" value="TBT96026.1"/>
    <property type="molecule type" value="Genomic_DNA"/>
</dbReference>